<proteinExistence type="inferred from homology"/>
<protein>
    <recommendedName>
        <fullName evidence="3">DOCKER domain-containing protein</fullName>
    </recommendedName>
</protein>
<keyword evidence="5" id="KW-1185">Reference proteome</keyword>
<feature type="domain" description="DOCKER" evidence="3">
    <location>
        <begin position="34"/>
        <end position="141"/>
    </location>
</feature>
<dbReference type="InterPro" id="IPR046769">
    <property type="entry name" value="DOCKER_Lobe_A"/>
</dbReference>
<comment type="similarity">
    <text evidence="2">Belongs to the DOCK family.</text>
</comment>
<dbReference type="GO" id="GO:0005085">
    <property type="term" value="F:guanyl-nucleotide exchange factor activity"/>
    <property type="evidence" value="ECO:0007669"/>
    <property type="project" value="UniProtKB-KW"/>
</dbReference>
<evidence type="ECO:0000313" key="5">
    <source>
        <dbReference type="Proteomes" id="UP000792457"/>
    </source>
</evidence>
<comment type="caution">
    <text evidence="4">The sequence shown here is derived from an EMBL/GenBank/DDBJ whole genome shotgun (WGS) entry which is preliminary data.</text>
</comment>
<organism evidence="4 5">
    <name type="scientific">Ladona fulva</name>
    <name type="common">Scarce chaser dragonfly</name>
    <name type="synonym">Libellula fulva</name>
    <dbReference type="NCBI Taxonomy" id="123851"/>
    <lineage>
        <taxon>Eukaryota</taxon>
        <taxon>Metazoa</taxon>
        <taxon>Ecdysozoa</taxon>
        <taxon>Arthropoda</taxon>
        <taxon>Hexapoda</taxon>
        <taxon>Insecta</taxon>
        <taxon>Pterygota</taxon>
        <taxon>Palaeoptera</taxon>
        <taxon>Odonata</taxon>
        <taxon>Epiprocta</taxon>
        <taxon>Anisoptera</taxon>
        <taxon>Libelluloidea</taxon>
        <taxon>Libellulidae</taxon>
        <taxon>Ladona</taxon>
    </lineage>
</organism>
<dbReference type="GO" id="GO:0007264">
    <property type="term" value="P:small GTPase-mediated signal transduction"/>
    <property type="evidence" value="ECO:0007669"/>
    <property type="project" value="InterPro"/>
</dbReference>
<dbReference type="InterPro" id="IPR026791">
    <property type="entry name" value="DOCK"/>
</dbReference>
<name>A0A8K0KKC5_LADFU</name>
<evidence type="ECO:0000256" key="2">
    <source>
        <dbReference type="PROSITE-ProRule" id="PRU00984"/>
    </source>
</evidence>
<feature type="non-terminal residue" evidence="4">
    <location>
        <position position="1"/>
    </location>
</feature>
<dbReference type="AlphaFoldDB" id="A0A8K0KKC5"/>
<accession>A0A8K0KKC5</accession>
<dbReference type="Proteomes" id="UP000792457">
    <property type="component" value="Unassembled WGS sequence"/>
</dbReference>
<dbReference type="PANTHER" id="PTHR23317">
    <property type="entry name" value="DEDICATOR OF CYTOKINESIS DOCK"/>
    <property type="match status" value="1"/>
</dbReference>
<reference evidence="4" key="2">
    <citation type="submission" date="2017-10" db="EMBL/GenBank/DDBJ databases">
        <title>Ladona fulva Genome sequencing and assembly.</title>
        <authorList>
            <person name="Murali S."/>
            <person name="Richards S."/>
            <person name="Bandaranaike D."/>
            <person name="Bellair M."/>
            <person name="Blankenburg K."/>
            <person name="Chao H."/>
            <person name="Dinh H."/>
            <person name="Doddapaneni H."/>
            <person name="Dugan-Rocha S."/>
            <person name="Elkadiri S."/>
            <person name="Gnanaolivu R."/>
            <person name="Hernandez B."/>
            <person name="Skinner E."/>
            <person name="Javaid M."/>
            <person name="Lee S."/>
            <person name="Li M."/>
            <person name="Ming W."/>
            <person name="Munidasa M."/>
            <person name="Muniz J."/>
            <person name="Nguyen L."/>
            <person name="Hughes D."/>
            <person name="Osuji N."/>
            <person name="Pu L.-L."/>
            <person name="Puazo M."/>
            <person name="Qu C."/>
            <person name="Quiroz J."/>
            <person name="Raj R."/>
            <person name="Weissenberger G."/>
            <person name="Xin Y."/>
            <person name="Zou X."/>
            <person name="Han Y."/>
            <person name="Worley K."/>
            <person name="Muzny D."/>
            <person name="Gibbs R."/>
        </authorList>
    </citation>
    <scope>NUCLEOTIDE SEQUENCE</scope>
    <source>
        <strain evidence="4">Sampled in the wild</strain>
    </source>
</reference>
<evidence type="ECO:0000256" key="1">
    <source>
        <dbReference type="ARBA" id="ARBA00022658"/>
    </source>
</evidence>
<sequence length="141" mass="15650">MVKSLHVILSDTIKMKEAQPDTDLVLDLMHRIADAHRSSPNARLTWLFHMAQRHNENEGHAEAAMCMIHGSAIVAEYMSIFESKPYFPKGAVAFENISPNALEESLHFEDGLSIEEGGLGKYFTESGLVGLLELAATSFFQ</sequence>
<evidence type="ECO:0000313" key="4">
    <source>
        <dbReference type="EMBL" id="KAG8236844.1"/>
    </source>
</evidence>
<dbReference type="PANTHER" id="PTHR23317:SF76">
    <property type="entry name" value="LD20667P"/>
    <property type="match status" value="1"/>
</dbReference>
<keyword evidence="1" id="KW-0344">Guanine-nucleotide releasing factor</keyword>
<dbReference type="InterPro" id="IPR027357">
    <property type="entry name" value="DOCKER_dom"/>
</dbReference>
<dbReference type="EMBL" id="KZ309085">
    <property type="protein sequence ID" value="KAG8236844.1"/>
    <property type="molecule type" value="Genomic_DNA"/>
</dbReference>
<dbReference type="InterPro" id="IPR043161">
    <property type="entry name" value="DOCK_C_lobe_A"/>
</dbReference>
<dbReference type="OrthoDB" id="47328at2759"/>
<gene>
    <name evidence="4" type="ORF">J437_LFUL017128</name>
</gene>
<dbReference type="Pfam" id="PF06920">
    <property type="entry name" value="DHR-2_Lobe_A"/>
    <property type="match status" value="1"/>
</dbReference>
<reference evidence="4" key="1">
    <citation type="submission" date="2013-04" db="EMBL/GenBank/DDBJ databases">
        <authorList>
            <person name="Qu J."/>
            <person name="Murali S.C."/>
            <person name="Bandaranaike D."/>
            <person name="Bellair M."/>
            <person name="Blankenburg K."/>
            <person name="Chao H."/>
            <person name="Dinh H."/>
            <person name="Doddapaneni H."/>
            <person name="Downs B."/>
            <person name="Dugan-Rocha S."/>
            <person name="Elkadiri S."/>
            <person name="Gnanaolivu R.D."/>
            <person name="Hernandez B."/>
            <person name="Javaid M."/>
            <person name="Jayaseelan J.C."/>
            <person name="Lee S."/>
            <person name="Li M."/>
            <person name="Ming W."/>
            <person name="Munidasa M."/>
            <person name="Muniz J."/>
            <person name="Nguyen L."/>
            <person name="Ongeri F."/>
            <person name="Osuji N."/>
            <person name="Pu L.-L."/>
            <person name="Puazo M."/>
            <person name="Qu C."/>
            <person name="Quiroz J."/>
            <person name="Raj R."/>
            <person name="Weissenberger G."/>
            <person name="Xin Y."/>
            <person name="Zou X."/>
            <person name="Han Y."/>
            <person name="Richards S."/>
            <person name="Worley K."/>
            <person name="Muzny D."/>
            <person name="Gibbs R."/>
        </authorList>
    </citation>
    <scope>NUCLEOTIDE SEQUENCE</scope>
    <source>
        <strain evidence="4">Sampled in the wild</strain>
    </source>
</reference>
<evidence type="ECO:0000259" key="3">
    <source>
        <dbReference type="PROSITE" id="PS51651"/>
    </source>
</evidence>
<dbReference type="PROSITE" id="PS51651">
    <property type="entry name" value="DOCKER"/>
    <property type="match status" value="1"/>
</dbReference>
<dbReference type="Gene3D" id="1.25.40.410">
    <property type="match status" value="1"/>
</dbReference>